<dbReference type="PANTHER" id="PTHR35702">
    <property type="entry name" value="EXPRESSED PROTEIN"/>
    <property type="match status" value="1"/>
</dbReference>
<evidence type="ECO:0000313" key="1">
    <source>
        <dbReference type="Proteomes" id="UP000504621"/>
    </source>
</evidence>
<dbReference type="Proteomes" id="UP000504621">
    <property type="component" value="Unplaced"/>
</dbReference>
<evidence type="ECO:0000313" key="2">
    <source>
        <dbReference type="RefSeq" id="XP_021280941.1"/>
    </source>
</evidence>
<dbReference type="GeneID" id="110414192"/>
<keyword evidence="1" id="KW-1185">Reference proteome</keyword>
<proteinExistence type="predicted"/>
<dbReference type="RefSeq" id="XP_021280941.1">
    <property type="nucleotide sequence ID" value="XM_021425266.1"/>
</dbReference>
<dbReference type="OrthoDB" id="10329985at2759"/>
<reference evidence="2" key="1">
    <citation type="submission" date="2025-08" db="UniProtKB">
        <authorList>
            <consortium name="RefSeq"/>
        </authorList>
    </citation>
    <scope>IDENTIFICATION</scope>
    <source>
        <tissue evidence="2">Leaf</tissue>
    </source>
</reference>
<dbReference type="PANTHER" id="PTHR35702:SF1">
    <property type="entry name" value="EXPRESSED PROTEIN"/>
    <property type="match status" value="1"/>
</dbReference>
<organism evidence="1 2">
    <name type="scientific">Herrania umbratica</name>
    <dbReference type="NCBI Taxonomy" id="108875"/>
    <lineage>
        <taxon>Eukaryota</taxon>
        <taxon>Viridiplantae</taxon>
        <taxon>Streptophyta</taxon>
        <taxon>Embryophyta</taxon>
        <taxon>Tracheophyta</taxon>
        <taxon>Spermatophyta</taxon>
        <taxon>Magnoliopsida</taxon>
        <taxon>eudicotyledons</taxon>
        <taxon>Gunneridae</taxon>
        <taxon>Pentapetalae</taxon>
        <taxon>rosids</taxon>
        <taxon>malvids</taxon>
        <taxon>Malvales</taxon>
        <taxon>Malvaceae</taxon>
        <taxon>Byttnerioideae</taxon>
        <taxon>Herrania</taxon>
    </lineage>
</organism>
<sequence length="181" mass="19669">MKIFEKGIVQLVCLVLVALLFLAARLGPHKTWPQKSDCFDMGTGTTACLAKSLAKNLLKVIPLMKYVPDGQRGDPQSALAKYNLAPYIAALTDLVESFYSNRPTGEAFSKAAGTFIGDQVVSHGTKPLFRGWKIWGFRSGSIIGAYFGGKVGVMAYDLYSLYNSIFHGRGNSVASSVHKEL</sequence>
<dbReference type="AlphaFoldDB" id="A0A6J1A2E8"/>
<gene>
    <name evidence="2" type="primary">LOC110414192</name>
</gene>
<name>A0A6J1A2E8_9ROSI</name>
<protein>
    <submittedName>
        <fullName evidence="2">Uncharacterized protein LOC110414192</fullName>
    </submittedName>
</protein>
<accession>A0A6J1A2E8</accession>